<dbReference type="GO" id="GO:0003676">
    <property type="term" value="F:nucleic acid binding"/>
    <property type="evidence" value="ECO:0007669"/>
    <property type="project" value="InterPro"/>
</dbReference>
<reference evidence="3" key="2">
    <citation type="submission" date="2023-05" db="EMBL/GenBank/DDBJ databases">
        <authorList>
            <person name="Schelkunov M.I."/>
        </authorList>
    </citation>
    <scope>NUCLEOTIDE SEQUENCE</scope>
    <source>
        <strain evidence="3">Hsosn_3</strain>
        <tissue evidence="3">Leaf</tissue>
    </source>
</reference>
<dbReference type="InterPro" id="IPR036875">
    <property type="entry name" value="Znf_CCHC_sf"/>
</dbReference>
<dbReference type="SMART" id="SM00343">
    <property type="entry name" value="ZnF_C2HC"/>
    <property type="match status" value="1"/>
</dbReference>
<dbReference type="InterPro" id="IPR001878">
    <property type="entry name" value="Znf_CCHC"/>
</dbReference>
<comment type="caution">
    <text evidence="3">The sequence shown here is derived from an EMBL/GenBank/DDBJ whole genome shotgun (WGS) entry which is preliminary data.</text>
</comment>
<gene>
    <name evidence="3" type="ORF">POM88_053839</name>
</gene>
<proteinExistence type="predicted"/>
<evidence type="ECO:0000256" key="1">
    <source>
        <dbReference type="PROSITE-ProRule" id="PRU00047"/>
    </source>
</evidence>
<keyword evidence="4" id="KW-1185">Reference proteome</keyword>
<evidence type="ECO:0000259" key="2">
    <source>
        <dbReference type="PROSITE" id="PS50158"/>
    </source>
</evidence>
<dbReference type="AlphaFoldDB" id="A0AAD8GPW3"/>
<keyword evidence="1" id="KW-0862">Zinc</keyword>
<evidence type="ECO:0000313" key="3">
    <source>
        <dbReference type="EMBL" id="KAK1351958.1"/>
    </source>
</evidence>
<keyword evidence="1" id="KW-0863">Zinc-finger</keyword>
<dbReference type="SUPFAM" id="SSF57756">
    <property type="entry name" value="Retrovirus zinc finger-like domains"/>
    <property type="match status" value="1"/>
</dbReference>
<dbReference type="Gene3D" id="4.10.60.10">
    <property type="entry name" value="Zinc finger, CCHC-type"/>
    <property type="match status" value="1"/>
</dbReference>
<dbReference type="PROSITE" id="PS50158">
    <property type="entry name" value="ZF_CCHC"/>
    <property type="match status" value="1"/>
</dbReference>
<dbReference type="PANTHER" id="PTHR35317:SF8">
    <property type="entry name" value="CCHC-TYPE DOMAIN-CONTAINING PROTEIN"/>
    <property type="match status" value="1"/>
</dbReference>
<dbReference type="GO" id="GO:0008270">
    <property type="term" value="F:zinc ion binding"/>
    <property type="evidence" value="ECO:0007669"/>
    <property type="project" value="UniProtKB-KW"/>
</dbReference>
<sequence length="261" mass="29685">MGFNPLFTILKDNKLTGPNYIEWKRNLDIVLTAEEFKFCTVEPKPDQPAADAPDEDKEYFKKWTKADEMSRCYILAAMSGVLQHQHQAMTTAADMLYNLKELFGDQNRAARKVAMKSLMNTQMAEKTPVRDHVLLMMSHINELEVLGADIDAETQVDIILMSLPKSFEPFCLNYNMNKKLYSLAELLTELQAAESLFQQHVQVNVAEKVSSSKPKGKKKKKVQTQKVVKPLGVQNSVKKPKGKCFKCKQSGHWKKDCPLSK</sequence>
<feature type="domain" description="CCHC-type" evidence="2">
    <location>
        <begin position="243"/>
        <end position="258"/>
    </location>
</feature>
<keyword evidence="1" id="KW-0479">Metal-binding</keyword>
<dbReference type="Proteomes" id="UP001237642">
    <property type="component" value="Unassembled WGS sequence"/>
</dbReference>
<reference evidence="3" key="1">
    <citation type="submission" date="2023-02" db="EMBL/GenBank/DDBJ databases">
        <title>Genome of toxic invasive species Heracleum sosnowskyi carries increased number of genes despite the absence of recent whole-genome duplications.</title>
        <authorList>
            <person name="Schelkunov M."/>
            <person name="Shtratnikova V."/>
            <person name="Makarenko M."/>
            <person name="Klepikova A."/>
            <person name="Omelchenko D."/>
            <person name="Novikova G."/>
            <person name="Obukhova E."/>
            <person name="Bogdanov V."/>
            <person name="Penin A."/>
            <person name="Logacheva M."/>
        </authorList>
    </citation>
    <scope>NUCLEOTIDE SEQUENCE</scope>
    <source>
        <strain evidence="3">Hsosn_3</strain>
        <tissue evidence="3">Leaf</tissue>
    </source>
</reference>
<dbReference type="Pfam" id="PF14223">
    <property type="entry name" value="Retrotran_gag_2"/>
    <property type="match status" value="1"/>
</dbReference>
<dbReference type="Pfam" id="PF00098">
    <property type="entry name" value="zf-CCHC"/>
    <property type="match status" value="1"/>
</dbReference>
<protein>
    <recommendedName>
        <fullName evidence="2">CCHC-type domain-containing protein</fullName>
    </recommendedName>
</protein>
<evidence type="ECO:0000313" key="4">
    <source>
        <dbReference type="Proteomes" id="UP001237642"/>
    </source>
</evidence>
<organism evidence="3 4">
    <name type="scientific">Heracleum sosnowskyi</name>
    <dbReference type="NCBI Taxonomy" id="360622"/>
    <lineage>
        <taxon>Eukaryota</taxon>
        <taxon>Viridiplantae</taxon>
        <taxon>Streptophyta</taxon>
        <taxon>Embryophyta</taxon>
        <taxon>Tracheophyta</taxon>
        <taxon>Spermatophyta</taxon>
        <taxon>Magnoliopsida</taxon>
        <taxon>eudicotyledons</taxon>
        <taxon>Gunneridae</taxon>
        <taxon>Pentapetalae</taxon>
        <taxon>asterids</taxon>
        <taxon>campanulids</taxon>
        <taxon>Apiales</taxon>
        <taxon>Apiaceae</taxon>
        <taxon>Apioideae</taxon>
        <taxon>apioid superclade</taxon>
        <taxon>Tordylieae</taxon>
        <taxon>Tordyliinae</taxon>
        <taxon>Heracleum</taxon>
    </lineage>
</organism>
<dbReference type="PANTHER" id="PTHR35317">
    <property type="entry name" value="OS04G0629600 PROTEIN"/>
    <property type="match status" value="1"/>
</dbReference>
<name>A0AAD8GPW3_9APIA</name>
<accession>A0AAD8GPW3</accession>
<dbReference type="EMBL" id="JAUIZM010000021">
    <property type="protein sequence ID" value="KAK1351958.1"/>
    <property type="molecule type" value="Genomic_DNA"/>
</dbReference>